<dbReference type="AlphaFoldDB" id="X1FLA1"/>
<comment type="caution">
    <text evidence="1">The sequence shown here is derived from an EMBL/GenBank/DDBJ whole genome shotgun (WGS) entry which is preliminary data.</text>
</comment>
<reference evidence="1" key="1">
    <citation type="journal article" date="2014" name="Front. Microbiol.">
        <title>High frequency of phylogenetically diverse reductive dehalogenase-homologous genes in deep subseafloor sedimentary metagenomes.</title>
        <authorList>
            <person name="Kawai M."/>
            <person name="Futagami T."/>
            <person name="Toyoda A."/>
            <person name="Takaki Y."/>
            <person name="Nishi S."/>
            <person name="Hori S."/>
            <person name="Arai W."/>
            <person name="Tsubouchi T."/>
            <person name="Morono Y."/>
            <person name="Uchiyama I."/>
            <person name="Ito T."/>
            <person name="Fujiyama A."/>
            <person name="Inagaki F."/>
            <person name="Takami H."/>
        </authorList>
    </citation>
    <scope>NUCLEOTIDE SEQUENCE</scope>
    <source>
        <strain evidence="1">Expedition CK06-06</strain>
    </source>
</reference>
<dbReference type="SUPFAM" id="SSF56935">
    <property type="entry name" value="Porins"/>
    <property type="match status" value="1"/>
</dbReference>
<dbReference type="EMBL" id="BARU01010186">
    <property type="protein sequence ID" value="GAH45747.1"/>
    <property type="molecule type" value="Genomic_DNA"/>
</dbReference>
<evidence type="ECO:0008006" key="2">
    <source>
        <dbReference type="Google" id="ProtNLM"/>
    </source>
</evidence>
<protein>
    <recommendedName>
        <fullName evidence="2">TonB-dependent receptor-like beta-barrel domain-containing protein</fullName>
    </recommendedName>
</protein>
<gene>
    <name evidence="1" type="ORF">S03H2_19500</name>
</gene>
<name>X1FLA1_9ZZZZ</name>
<feature type="non-terminal residue" evidence="1">
    <location>
        <position position="247"/>
    </location>
</feature>
<organism evidence="1">
    <name type="scientific">marine sediment metagenome</name>
    <dbReference type="NCBI Taxonomy" id="412755"/>
    <lineage>
        <taxon>unclassified sequences</taxon>
        <taxon>metagenomes</taxon>
        <taxon>ecological metagenomes</taxon>
    </lineage>
</organism>
<accession>X1FLA1</accession>
<proteinExistence type="predicted"/>
<sequence length="247" mass="28125">MDRNNGYDINAKDDQGRPVWLPYTVTDPGWDGDFNTTEDNQQLTVYGLADYAPTPSWVGTTPEGLKRNYMAGVLTFDKRMSDRWQLRGSIIYSAYKGNACPGYSATEGENTLLDNPNTLINYYGRTRYDHPLQIKLLGTVMLPYDFIVTAYFQHRSGSPWARTLSRVYFPDDHGAQADYASDVLTEPMGTRRNPSITVLDMRMEKSFTFGEFGKLSLYADIFNIGARRTLSVERNPNADLNFFEDPR</sequence>
<evidence type="ECO:0000313" key="1">
    <source>
        <dbReference type="EMBL" id="GAH45747.1"/>
    </source>
</evidence>